<gene>
    <name evidence="1" type="ORF">HJG60_011387</name>
</gene>
<evidence type="ECO:0000313" key="1">
    <source>
        <dbReference type="EMBL" id="KAF6104457.1"/>
    </source>
</evidence>
<sequence length="123" mass="13117">MGVGLEVGRCTTGDGWGHSWKSWLQVSSVAQASDRGQGQIQAHKQLSDPGYWHTFLLLLGLATSTFTAVEASDRSQACQCLHSTGGQLQGLGRKSAPRGLQRPALAAGADPWLCLEEGDVLKR</sequence>
<protein>
    <submittedName>
        <fullName evidence="1">Uncharacterized protein</fullName>
    </submittedName>
</protein>
<evidence type="ECO:0000313" key="2">
    <source>
        <dbReference type="Proteomes" id="UP000664940"/>
    </source>
</evidence>
<dbReference type="AlphaFoldDB" id="A0A833ZWR9"/>
<name>A0A833ZWR9_9CHIR</name>
<proteinExistence type="predicted"/>
<dbReference type="Proteomes" id="UP000664940">
    <property type="component" value="Unassembled WGS sequence"/>
</dbReference>
<dbReference type="EMBL" id="JABVXQ010000006">
    <property type="protein sequence ID" value="KAF6104457.1"/>
    <property type="molecule type" value="Genomic_DNA"/>
</dbReference>
<comment type="caution">
    <text evidence="1">The sequence shown here is derived from an EMBL/GenBank/DDBJ whole genome shotgun (WGS) entry which is preliminary data.</text>
</comment>
<reference evidence="1 2" key="1">
    <citation type="journal article" date="2020" name="Nature">
        <title>Six reference-quality genomes reveal evolution of bat adaptations.</title>
        <authorList>
            <person name="Jebb D."/>
            <person name="Huang Z."/>
            <person name="Pippel M."/>
            <person name="Hughes G.M."/>
            <person name="Lavrichenko K."/>
            <person name="Devanna P."/>
            <person name="Winkler S."/>
            <person name="Jermiin L.S."/>
            <person name="Skirmuntt E.C."/>
            <person name="Katzourakis A."/>
            <person name="Burkitt-Gray L."/>
            <person name="Ray D.A."/>
            <person name="Sullivan K.A.M."/>
            <person name="Roscito J.G."/>
            <person name="Kirilenko B.M."/>
            <person name="Davalos L.M."/>
            <person name="Corthals A.P."/>
            <person name="Power M.L."/>
            <person name="Jones G."/>
            <person name="Ransome R.D."/>
            <person name="Dechmann D.K.N."/>
            <person name="Locatelli A.G."/>
            <person name="Puechmaille S.J."/>
            <person name="Fedrigo O."/>
            <person name="Jarvis E.D."/>
            <person name="Hiller M."/>
            <person name="Vernes S.C."/>
            <person name="Myers E.W."/>
            <person name="Teeling E.C."/>
        </authorList>
    </citation>
    <scope>NUCLEOTIDE SEQUENCE [LARGE SCALE GENOMIC DNA]</scope>
    <source>
        <strain evidence="1">Bat1K_MPI-CBG_1</strain>
    </source>
</reference>
<organism evidence="1 2">
    <name type="scientific">Phyllostomus discolor</name>
    <name type="common">pale spear-nosed bat</name>
    <dbReference type="NCBI Taxonomy" id="89673"/>
    <lineage>
        <taxon>Eukaryota</taxon>
        <taxon>Metazoa</taxon>
        <taxon>Chordata</taxon>
        <taxon>Craniata</taxon>
        <taxon>Vertebrata</taxon>
        <taxon>Euteleostomi</taxon>
        <taxon>Mammalia</taxon>
        <taxon>Eutheria</taxon>
        <taxon>Laurasiatheria</taxon>
        <taxon>Chiroptera</taxon>
        <taxon>Yangochiroptera</taxon>
        <taxon>Phyllostomidae</taxon>
        <taxon>Phyllostominae</taxon>
        <taxon>Phyllostomus</taxon>
    </lineage>
</organism>
<accession>A0A833ZWR9</accession>